<feature type="domain" description="Cyclin-dependent kinase inhibitor" evidence="7">
    <location>
        <begin position="35"/>
        <end position="86"/>
    </location>
</feature>
<protein>
    <recommendedName>
        <fullName evidence="7">Cyclin-dependent kinase inhibitor domain-containing protein</fullName>
    </recommendedName>
</protein>
<evidence type="ECO:0000259" key="7">
    <source>
        <dbReference type="Pfam" id="PF02234"/>
    </source>
</evidence>
<dbReference type="PANTHER" id="PTHR10265:SF45">
    <property type="entry name" value="DACAPO"/>
    <property type="match status" value="1"/>
</dbReference>
<comment type="caution">
    <text evidence="9">The sequence shown here is derived from an EMBL/GenBank/DDBJ whole genome shotgun (WGS) entry which is preliminary data.</text>
</comment>
<dbReference type="InterPro" id="IPR003175">
    <property type="entry name" value="CDI_dom"/>
</dbReference>
<reference evidence="9 10" key="1">
    <citation type="journal article" date="2017" name="Gigascience">
        <title>Genome sequence of the small brown planthopper, Laodelphax striatellus.</title>
        <authorList>
            <person name="Zhu J."/>
            <person name="Jiang F."/>
            <person name="Wang X."/>
            <person name="Yang P."/>
            <person name="Bao Y."/>
            <person name="Zhao W."/>
            <person name="Wang W."/>
            <person name="Lu H."/>
            <person name="Wang Q."/>
            <person name="Cui N."/>
            <person name="Li J."/>
            <person name="Chen X."/>
            <person name="Luo L."/>
            <person name="Yu J."/>
            <person name="Kang L."/>
            <person name="Cui F."/>
        </authorList>
    </citation>
    <scope>NUCLEOTIDE SEQUENCE [LARGE SCALE GENOMIC DNA]</scope>
    <source>
        <strain evidence="9">Lst14</strain>
        <tissue evidence="9">Whole body</tissue>
    </source>
</reference>
<evidence type="ECO:0000256" key="2">
    <source>
        <dbReference type="ARBA" id="ARBA00006726"/>
    </source>
</evidence>
<accession>A0A482WW92</accession>
<evidence type="ECO:0000256" key="5">
    <source>
        <dbReference type="ARBA" id="ARBA00023306"/>
    </source>
</evidence>
<dbReference type="FunCoup" id="A0A482WW92">
    <property type="interactions" value="261"/>
</dbReference>
<dbReference type="PANTHER" id="PTHR10265">
    <property type="entry name" value="CYCLIN-DEPENDENT KINASE INHIBITOR 1"/>
    <property type="match status" value="1"/>
</dbReference>
<evidence type="ECO:0000256" key="3">
    <source>
        <dbReference type="ARBA" id="ARBA00023013"/>
    </source>
</evidence>
<comment type="similarity">
    <text evidence="2">Belongs to the CDI family.</text>
</comment>
<organism evidence="9 10">
    <name type="scientific">Laodelphax striatellus</name>
    <name type="common">Small brown planthopper</name>
    <name type="synonym">Delphax striatella</name>
    <dbReference type="NCBI Taxonomy" id="195883"/>
    <lineage>
        <taxon>Eukaryota</taxon>
        <taxon>Metazoa</taxon>
        <taxon>Ecdysozoa</taxon>
        <taxon>Arthropoda</taxon>
        <taxon>Hexapoda</taxon>
        <taxon>Insecta</taxon>
        <taxon>Pterygota</taxon>
        <taxon>Neoptera</taxon>
        <taxon>Paraneoptera</taxon>
        <taxon>Hemiptera</taxon>
        <taxon>Auchenorrhyncha</taxon>
        <taxon>Fulgoroidea</taxon>
        <taxon>Delphacidae</taxon>
        <taxon>Criomorphinae</taxon>
        <taxon>Laodelphax</taxon>
    </lineage>
</organism>
<dbReference type="OrthoDB" id="6578968at2759"/>
<dbReference type="Pfam" id="PF02234">
    <property type="entry name" value="CDI"/>
    <property type="match status" value="1"/>
</dbReference>
<evidence type="ECO:0000256" key="6">
    <source>
        <dbReference type="SAM" id="MobiDB-lite"/>
    </source>
</evidence>
<feature type="region of interest" description="Disordered" evidence="6">
    <location>
        <begin position="113"/>
        <end position="138"/>
    </location>
</feature>
<keyword evidence="10" id="KW-1185">Reference proteome</keyword>
<keyword evidence="4" id="KW-0539">Nucleus</keyword>
<dbReference type="Gene3D" id="4.10.365.10">
    <property type="entry name" value="p27"/>
    <property type="match status" value="1"/>
</dbReference>
<evidence type="ECO:0000313" key="10">
    <source>
        <dbReference type="Proteomes" id="UP000291343"/>
    </source>
</evidence>
<dbReference type="GO" id="GO:0004861">
    <property type="term" value="F:cyclin-dependent protein serine/threonine kinase inhibitor activity"/>
    <property type="evidence" value="ECO:0007669"/>
    <property type="project" value="InterPro"/>
</dbReference>
<feature type="compositionally biased region" description="Polar residues" evidence="6">
    <location>
        <begin position="122"/>
        <end position="138"/>
    </location>
</feature>
<evidence type="ECO:0000256" key="4">
    <source>
        <dbReference type="ARBA" id="ARBA00023242"/>
    </source>
</evidence>
<evidence type="ECO:0000256" key="1">
    <source>
        <dbReference type="ARBA" id="ARBA00004123"/>
    </source>
</evidence>
<dbReference type="AlphaFoldDB" id="A0A482WW92"/>
<dbReference type="STRING" id="195883.A0A482WW92"/>
<dbReference type="GO" id="GO:0051726">
    <property type="term" value="P:regulation of cell cycle"/>
    <property type="evidence" value="ECO:0007669"/>
    <property type="project" value="InterPro"/>
</dbReference>
<dbReference type="EMBL" id="QKKF02023800">
    <property type="protein sequence ID" value="RZF37606.1"/>
    <property type="molecule type" value="Genomic_DNA"/>
</dbReference>
<dbReference type="InParanoid" id="A0A482WW92"/>
<evidence type="ECO:0000313" key="9">
    <source>
        <dbReference type="EMBL" id="RZF37606.1"/>
    </source>
</evidence>
<feature type="non-terminal residue" evidence="9">
    <location>
        <position position="138"/>
    </location>
</feature>
<proteinExistence type="inferred from homology"/>
<reference evidence="9" key="2">
    <citation type="submission" date="2019-02" db="EMBL/GenBank/DDBJ databases">
        <authorList>
            <person name="Zhu J."/>
            <person name="Jiang F."/>
            <person name="Wang X."/>
            <person name="Yang P."/>
            <person name="Bao Y."/>
            <person name="Zhao W."/>
            <person name="Wang W."/>
            <person name="Lu H."/>
            <person name="Wang Q."/>
            <person name="Cui N."/>
            <person name="Li J."/>
            <person name="Chen X."/>
            <person name="Luo L."/>
            <person name="Yu J."/>
            <person name="Kang L."/>
            <person name="Cui F."/>
        </authorList>
    </citation>
    <scope>NUCLEOTIDE SEQUENCE</scope>
    <source>
        <strain evidence="9">Lst14</strain>
        <tissue evidence="9">Whole body</tissue>
    </source>
</reference>
<dbReference type="EMBL" id="QKKF02032273">
    <property type="protein sequence ID" value="RZF34241.1"/>
    <property type="molecule type" value="Genomic_DNA"/>
</dbReference>
<keyword evidence="3" id="KW-0649">Protein kinase inhibitor</keyword>
<comment type="subcellular location">
    <subcellularLocation>
        <location evidence="1">Nucleus</location>
    </subcellularLocation>
</comment>
<dbReference type="InterPro" id="IPR044898">
    <property type="entry name" value="CDI_dom_sf"/>
</dbReference>
<keyword evidence="5" id="KW-0131">Cell cycle</keyword>
<dbReference type="GO" id="GO:0005634">
    <property type="term" value="C:nucleus"/>
    <property type="evidence" value="ECO:0007669"/>
    <property type="project" value="UniProtKB-SubCell"/>
</dbReference>
<gene>
    <name evidence="9" type="ORF">LSTR_LSTR003171</name>
    <name evidence="8" type="ORF">LSTR_LSTR016903</name>
</gene>
<name>A0A482WW92_LAOST</name>
<evidence type="ECO:0000313" key="8">
    <source>
        <dbReference type="EMBL" id="RZF34241.1"/>
    </source>
</evidence>
<dbReference type="Proteomes" id="UP000291343">
    <property type="component" value="Unassembled WGS sequence"/>
</dbReference>
<sequence>MSAQVFNPMAISEFRRLVSHPNNNNNSSIDRIRRNLFGPVDRDESRALAERELAKIRRIDMENWSFDFSKEEPVNGPDSKFIWERLTPEDVHDSYALRRFEYLGIAATTNKTTVPSLPASDAVSTSERTNTQQQKQIT</sequence>